<keyword evidence="3" id="KW-1185">Reference proteome</keyword>
<gene>
    <name evidence="2" type="ORF">ACFSJE_12935</name>
</gene>
<keyword evidence="1" id="KW-0472">Membrane</keyword>
<dbReference type="Pfam" id="PF14079">
    <property type="entry name" value="DUF4260"/>
    <property type="match status" value="1"/>
</dbReference>
<evidence type="ECO:0000313" key="2">
    <source>
        <dbReference type="EMBL" id="MFD2100687.1"/>
    </source>
</evidence>
<dbReference type="Proteomes" id="UP001597342">
    <property type="component" value="Unassembled WGS sequence"/>
</dbReference>
<feature type="transmembrane region" description="Helical" evidence="1">
    <location>
        <begin position="12"/>
        <end position="35"/>
    </location>
</feature>
<proteinExistence type="predicted"/>
<comment type="caution">
    <text evidence="2">The sequence shown here is derived from an EMBL/GenBank/DDBJ whole genome shotgun (WGS) entry which is preliminary data.</text>
</comment>
<evidence type="ECO:0000313" key="3">
    <source>
        <dbReference type="Proteomes" id="UP001597342"/>
    </source>
</evidence>
<organism evidence="2 3">
    <name type="scientific">Flagellimonas iocasae</name>
    <dbReference type="NCBI Taxonomy" id="2055905"/>
    <lineage>
        <taxon>Bacteria</taxon>
        <taxon>Pseudomonadati</taxon>
        <taxon>Bacteroidota</taxon>
        <taxon>Flavobacteriia</taxon>
        <taxon>Flavobacteriales</taxon>
        <taxon>Flavobacteriaceae</taxon>
        <taxon>Flagellimonas</taxon>
    </lineage>
</organism>
<dbReference type="InterPro" id="IPR025356">
    <property type="entry name" value="DUF4260"/>
</dbReference>
<evidence type="ECO:0000256" key="1">
    <source>
        <dbReference type="SAM" id="Phobius"/>
    </source>
</evidence>
<keyword evidence="1" id="KW-1133">Transmembrane helix</keyword>
<keyword evidence="1" id="KW-0812">Transmembrane</keyword>
<accession>A0ABW4XYZ5</accession>
<name>A0ABW4XYZ5_9FLAO</name>
<dbReference type="EMBL" id="JBHUHU010000003">
    <property type="protein sequence ID" value="MFD2100687.1"/>
    <property type="molecule type" value="Genomic_DNA"/>
</dbReference>
<protein>
    <submittedName>
        <fullName evidence="2">DUF4260 domain-containing protein</fullName>
    </submittedName>
</protein>
<dbReference type="RefSeq" id="WP_379831388.1">
    <property type="nucleotide sequence ID" value="NZ_JBHUHU010000003.1"/>
</dbReference>
<reference evidence="3" key="1">
    <citation type="journal article" date="2019" name="Int. J. Syst. Evol. Microbiol.">
        <title>The Global Catalogue of Microorganisms (GCM) 10K type strain sequencing project: providing services to taxonomists for standard genome sequencing and annotation.</title>
        <authorList>
            <consortium name="The Broad Institute Genomics Platform"/>
            <consortium name="The Broad Institute Genome Sequencing Center for Infectious Disease"/>
            <person name="Wu L."/>
            <person name="Ma J."/>
        </authorList>
    </citation>
    <scope>NUCLEOTIDE SEQUENCE [LARGE SCALE GENOMIC DNA]</scope>
    <source>
        <strain evidence="3">JCM 3389</strain>
    </source>
</reference>
<feature type="transmembrane region" description="Helical" evidence="1">
    <location>
        <begin position="65"/>
        <end position="87"/>
    </location>
</feature>
<sequence>MKTVLKLEEWMMFGLGIYLFSLLDYAWWWFLVLILTPDIGMLGYLFDNKIGAISYNIFHHKGLALLIYGMGIYFSIPLCQLIGIVLFSHSAMDRAMGYGLKYDKGFKFTHLGEIGNNG</sequence>